<name>A0ABU5QT71_9BACT</name>
<feature type="transmembrane region" description="Helical" evidence="1">
    <location>
        <begin position="48"/>
        <end position="67"/>
    </location>
</feature>
<keyword evidence="3" id="KW-1185">Reference proteome</keyword>
<dbReference type="EMBL" id="JAYFUL010000051">
    <property type="protein sequence ID" value="MEA5260310.1"/>
    <property type="molecule type" value="Genomic_DNA"/>
</dbReference>
<feature type="transmembrane region" description="Helical" evidence="1">
    <location>
        <begin position="87"/>
        <end position="105"/>
    </location>
</feature>
<organism evidence="2 3">
    <name type="scientific">Arcicella aquatica</name>
    <dbReference type="NCBI Taxonomy" id="217141"/>
    <lineage>
        <taxon>Bacteria</taxon>
        <taxon>Pseudomonadati</taxon>
        <taxon>Bacteroidota</taxon>
        <taxon>Cytophagia</taxon>
        <taxon>Cytophagales</taxon>
        <taxon>Flectobacillaceae</taxon>
        <taxon>Arcicella</taxon>
    </lineage>
</organism>
<dbReference type="RefSeq" id="WP_323252707.1">
    <property type="nucleotide sequence ID" value="NZ_JAYFUL010000051.1"/>
</dbReference>
<evidence type="ECO:0000256" key="1">
    <source>
        <dbReference type="SAM" id="Phobius"/>
    </source>
</evidence>
<evidence type="ECO:0000313" key="2">
    <source>
        <dbReference type="EMBL" id="MEA5260310.1"/>
    </source>
</evidence>
<protein>
    <submittedName>
        <fullName evidence="2">Uncharacterized protein</fullName>
    </submittedName>
</protein>
<keyword evidence="1" id="KW-1133">Transmembrane helix</keyword>
<gene>
    <name evidence="2" type="ORF">VB264_21100</name>
</gene>
<reference evidence="2 3" key="1">
    <citation type="submission" date="2023-12" db="EMBL/GenBank/DDBJ databases">
        <title>Novel species of the genus Arcicella isolated from rivers.</title>
        <authorList>
            <person name="Lu H."/>
        </authorList>
    </citation>
    <scope>NUCLEOTIDE SEQUENCE [LARGE SCALE GENOMIC DNA]</scope>
    <source>
        <strain evidence="2 3">LMG 21963</strain>
    </source>
</reference>
<dbReference type="Proteomes" id="UP001304671">
    <property type="component" value="Unassembled WGS sequence"/>
</dbReference>
<evidence type="ECO:0000313" key="3">
    <source>
        <dbReference type="Proteomes" id="UP001304671"/>
    </source>
</evidence>
<sequence>MKRNLYYRTLFRRRNVIKEFILNTFLEVSSGPRLLLEVFTRTKFGERYFSFSTAIILTVVLGLYPIIASNLPSFNTYSYDREQTSIWTILWKNITWYVYLGLFMYQWHKAS</sequence>
<keyword evidence="1" id="KW-0472">Membrane</keyword>
<proteinExistence type="predicted"/>
<accession>A0ABU5QT71</accession>
<comment type="caution">
    <text evidence="2">The sequence shown here is derived from an EMBL/GenBank/DDBJ whole genome shotgun (WGS) entry which is preliminary data.</text>
</comment>
<keyword evidence="1" id="KW-0812">Transmembrane</keyword>